<feature type="non-terminal residue" evidence="3">
    <location>
        <position position="858"/>
    </location>
</feature>
<dbReference type="InterPro" id="IPR041588">
    <property type="entry name" value="Integrase_H2C2"/>
</dbReference>
<evidence type="ECO:0000259" key="1">
    <source>
        <dbReference type="Pfam" id="PF05585"/>
    </source>
</evidence>
<evidence type="ECO:0000259" key="2">
    <source>
        <dbReference type="Pfam" id="PF17921"/>
    </source>
</evidence>
<dbReference type="InterPro" id="IPR021109">
    <property type="entry name" value="Peptidase_aspartic_dom_sf"/>
</dbReference>
<protein>
    <recommendedName>
        <fullName evidence="6">Integrase zinc-binding domain-containing protein</fullName>
    </recommendedName>
</protein>
<dbReference type="AlphaFoldDB" id="A0A814MAV3"/>
<sequence length="858" mass="98298">LKIKERQDIYQCTVIQLRDIVKSIIDQLNEDDSEKLSHNKLTTNDHSQSNIKPLIEQINAENKLNFQPVCAFCSQTTNTLTLINEKSTKYNSNDKANDALKNSSLNKFVLLQTATTIAQNGQSNQQIRTRIILDVGSQRSFITEKLFKQLKLPVIRRETISLFKFGAAQAQTIERPIANVDLKLIDSQFQRITVNVVPTIVNSIHRVPINTQEFQYLIQSVSLADPLPTKVENCNADILLGNEYYDQFTMPERIKINEQLYLLGEKFGRILSGCISTINKFSNRPVSLFVSSLTTDLGQLSSGFLKQDDNLSPQDKIDCPDDEVALKQFNETIQFQDQRYFVQLPWRNEKIDLPNNKQLAIGRLNSLVRRFHDKPELLKQYDLIIQDQIDKGIIEEVQESHVDGPIVHYIPHQAVITPTKTTTKPDVTAWVLRFINKSRKRSKENSILSVEERSKAKLYCEKVIQSNYLNEVIESIQKNSSNKLKKQLGLWLDQDGVIRCGGRLKNVESNDCCDFPKLLLKHSSFTKLVIQEYHHKVLHSGVSSTLSQLRHKYWIPQGRSVVSNYVKKCILCIKLNVSPYKLPAIPALPVDRVTPSAPFSFTGIDYLGPLILNDSLNQITTEDEKEQEELDSISEGLLELSYKYDEAVIRADIVLENLRRSLQRFLQVDLPNTNNIPSGAITANGKSNVRLPKLEIEKFDGETLKWKAFWGVFVSAIHENSTLNVIEKFTYLRSQLNGDAFKLIASYPVAAENYHPVVQVLKETYDNNVKIADNHFYSLFKLTMADNNKISLRAMLINFDTHLRALEALEIETEHRCIFNLFLSKLPNEIRLKIKERQDIYQCSRLFIVKNSRSQNLN</sequence>
<proteinExistence type="predicted"/>
<dbReference type="PANTHER" id="PTHR47331:SF1">
    <property type="entry name" value="GAG-LIKE PROTEIN"/>
    <property type="match status" value="1"/>
</dbReference>
<dbReference type="InterPro" id="IPR005312">
    <property type="entry name" value="DUF1759"/>
</dbReference>
<dbReference type="EMBL" id="CAJOBC010004865">
    <property type="protein sequence ID" value="CAF3843381.1"/>
    <property type="molecule type" value="Genomic_DNA"/>
</dbReference>
<feature type="domain" description="Integrase zinc-binding" evidence="2">
    <location>
        <begin position="523"/>
        <end position="576"/>
    </location>
</feature>
<dbReference type="Pfam" id="PF03564">
    <property type="entry name" value="DUF1759"/>
    <property type="match status" value="1"/>
</dbReference>
<dbReference type="PANTHER" id="PTHR47331">
    <property type="entry name" value="PHD-TYPE DOMAIN-CONTAINING PROTEIN"/>
    <property type="match status" value="1"/>
</dbReference>
<keyword evidence="5" id="KW-1185">Reference proteome</keyword>
<comment type="caution">
    <text evidence="3">The sequence shown here is derived from an EMBL/GenBank/DDBJ whole genome shotgun (WGS) entry which is preliminary data.</text>
</comment>
<evidence type="ECO:0000313" key="3">
    <source>
        <dbReference type="EMBL" id="CAF1077099.1"/>
    </source>
</evidence>
<dbReference type="Pfam" id="PF05585">
    <property type="entry name" value="DUF1758"/>
    <property type="match status" value="1"/>
</dbReference>
<evidence type="ECO:0000313" key="4">
    <source>
        <dbReference type="EMBL" id="CAF3843381.1"/>
    </source>
</evidence>
<dbReference type="OrthoDB" id="6020750at2759"/>
<organism evidence="3 5">
    <name type="scientific">Didymodactylos carnosus</name>
    <dbReference type="NCBI Taxonomy" id="1234261"/>
    <lineage>
        <taxon>Eukaryota</taxon>
        <taxon>Metazoa</taxon>
        <taxon>Spiralia</taxon>
        <taxon>Gnathifera</taxon>
        <taxon>Rotifera</taxon>
        <taxon>Eurotatoria</taxon>
        <taxon>Bdelloidea</taxon>
        <taxon>Philodinida</taxon>
        <taxon>Philodinidae</taxon>
        <taxon>Didymodactylos</taxon>
    </lineage>
</organism>
<name>A0A814MAV3_9BILA</name>
<evidence type="ECO:0008006" key="6">
    <source>
        <dbReference type="Google" id="ProtNLM"/>
    </source>
</evidence>
<accession>A0A814MAV3</accession>
<feature type="domain" description="DUF1758" evidence="1">
    <location>
        <begin position="122"/>
        <end position="273"/>
    </location>
</feature>
<gene>
    <name evidence="3" type="ORF">GPM918_LOCUS17578</name>
    <name evidence="4" type="ORF">SRO942_LOCUS17571</name>
</gene>
<dbReference type="Gene3D" id="1.10.340.70">
    <property type="match status" value="1"/>
</dbReference>
<reference evidence="3" key="1">
    <citation type="submission" date="2021-02" db="EMBL/GenBank/DDBJ databases">
        <authorList>
            <person name="Nowell W R."/>
        </authorList>
    </citation>
    <scope>NUCLEOTIDE SEQUENCE</scope>
</reference>
<dbReference type="Gene3D" id="2.40.70.10">
    <property type="entry name" value="Acid Proteases"/>
    <property type="match status" value="1"/>
</dbReference>
<dbReference type="Proteomes" id="UP000663829">
    <property type="component" value="Unassembled WGS sequence"/>
</dbReference>
<dbReference type="Proteomes" id="UP000681722">
    <property type="component" value="Unassembled WGS sequence"/>
</dbReference>
<dbReference type="InterPro" id="IPR008737">
    <property type="entry name" value="DUF1758"/>
</dbReference>
<dbReference type="EMBL" id="CAJNOQ010004867">
    <property type="protein sequence ID" value="CAF1077099.1"/>
    <property type="molecule type" value="Genomic_DNA"/>
</dbReference>
<dbReference type="Pfam" id="PF17921">
    <property type="entry name" value="Integrase_H2C2"/>
    <property type="match status" value="1"/>
</dbReference>
<evidence type="ECO:0000313" key="5">
    <source>
        <dbReference type="Proteomes" id="UP000663829"/>
    </source>
</evidence>